<accession>A0AB33T0L3</accession>
<sequence>MRGGEGEGMRSVMGALSVALGVMTPATATADPSSNVQPAAIDRLMFSQREAERVMGAGLPNVQRQSATFALDTDRPDCGSVVLASVSSYDRSPYMAAHSQALWDHPGWFTLVDQSVAVFSTDQEARGFTRSEADRWRTCENQTINVSEQAVDGSVLQATVDVRDITQVDNVLAVSYGRNDSAYAFCQHVLLGERNVAIDIRTCSTVSKSDGERAFELMKIVGPRVWEA</sequence>
<evidence type="ECO:0000313" key="3">
    <source>
        <dbReference type="Proteomes" id="UP000038487"/>
    </source>
</evidence>
<dbReference type="Proteomes" id="UP000038487">
    <property type="component" value="Unassembled WGS sequence"/>
</dbReference>
<dbReference type="Gene3D" id="3.40.1000.70">
    <property type="entry name" value="PknH-like extracellular domain"/>
    <property type="match status" value="1"/>
</dbReference>
<protein>
    <submittedName>
        <fullName evidence="2">Hypothetical conserved membrane protein PknM or conserved lipoprotein LppH</fullName>
    </submittedName>
</protein>
<reference evidence="2 3" key="1">
    <citation type="submission" date="2015-03" db="EMBL/GenBank/DDBJ databases">
        <authorList>
            <consortium name="Pathogen Informatics"/>
            <person name="Murphy D."/>
        </authorList>
    </citation>
    <scope>NUCLEOTIDE SEQUENCE [LARGE SCALE GENOMIC DNA]</scope>
    <source>
        <strain evidence="2 3">PAP036</strain>
    </source>
</reference>
<keyword evidence="2" id="KW-0449">Lipoprotein</keyword>
<evidence type="ECO:0000313" key="2">
    <source>
        <dbReference type="EMBL" id="CPT26446.1"/>
    </source>
</evidence>
<feature type="domain" description="PknH-like extracellular" evidence="1">
    <location>
        <begin position="36"/>
        <end position="208"/>
    </location>
</feature>
<proteinExistence type="predicted"/>
<dbReference type="Pfam" id="PF14032">
    <property type="entry name" value="PknH_C"/>
    <property type="match status" value="1"/>
</dbReference>
<organism evidence="2 3">
    <name type="scientific">Mycobacteroides abscessus</name>
    <dbReference type="NCBI Taxonomy" id="36809"/>
    <lineage>
        <taxon>Bacteria</taxon>
        <taxon>Bacillati</taxon>
        <taxon>Actinomycetota</taxon>
        <taxon>Actinomycetes</taxon>
        <taxon>Mycobacteriales</taxon>
        <taxon>Mycobacteriaceae</taxon>
        <taxon>Mycobacteroides</taxon>
    </lineage>
</organism>
<comment type="caution">
    <text evidence="2">The sequence shown here is derived from an EMBL/GenBank/DDBJ whole genome shotgun (WGS) entry which is preliminary data.</text>
</comment>
<gene>
    <name evidence="2" type="ORF">ERS075527_02097</name>
</gene>
<dbReference type="AlphaFoldDB" id="A0AB33T0L3"/>
<name>A0AB33T0L3_9MYCO</name>
<evidence type="ECO:0000259" key="1">
    <source>
        <dbReference type="Pfam" id="PF14032"/>
    </source>
</evidence>
<dbReference type="InterPro" id="IPR026954">
    <property type="entry name" value="PknH-like_Extracell"/>
</dbReference>
<dbReference type="InterPro" id="IPR038232">
    <property type="entry name" value="PknH-like_Extracell_sf"/>
</dbReference>
<dbReference type="EMBL" id="CSUW01000004">
    <property type="protein sequence ID" value="CPT26446.1"/>
    <property type="molecule type" value="Genomic_DNA"/>
</dbReference>